<feature type="region of interest" description="Disordered" evidence="1">
    <location>
        <begin position="1"/>
        <end position="20"/>
    </location>
</feature>
<dbReference type="Proteomes" id="UP000008694">
    <property type="component" value="Unassembled WGS sequence"/>
</dbReference>
<feature type="region of interest" description="Disordered" evidence="1">
    <location>
        <begin position="80"/>
        <end position="157"/>
    </location>
</feature>
<dbReference type="Gramene" id="fgenesh2_kg.8__2851__AT2G48130.1">
    <property type="protein sequence ID" value="fgenesh2_kg.8__2851__AT2G48130.1"/>
    <property type="gene ID" value="fgenesh2_kg.8__2851__AT2G48130.1"/>
</dbReference>
<dbReference type="AlphaFoldDB" id="D7MNI1"/>
<reference evidence="3" key="1">
    <citation type="journal article" date="2011" name="Nat. Genet.">
        <title>The Arabidopsis lyrata genome sequence and the basis of rapid genome size change.</title>
        <authorList>
            <person name="Hu T.T."/>
            <person name="Pattyn P."/>
            <person name="Bakker E.G."/>
            <person name="Cao J."/>
            <person name="Cheng J.-F."/>
            <person name="Clark R.M."/>
            <person name="Fahlgren N."/>
            <person name="Fawcett J.A."/>
            <person name="Grimwood J."/>
            <person name="Gundlach H."/>
            <person name="Haberer G."/>
            <person name="Hollister J.D."/>
            <person name="Ossowski S."/>
            <person name="Ottilar R.P."/>
            <person name="Salamov A.A."/>
            <person name="Schneeberger K."/>
            <person name="Spannagl M."/>
            <person name="Wang X."/>
            <person name="Yang L."/>
            <person name="Nasrallah M.E."/>
            <person name="Bergelson J."/>
            <person name="Carrington J.C."/>
            <person name="Gaut B.S."/>
            <person name="Schmutz J."/>
            <person name="Mayer K.F.X."/>
            <person name="Van de Peer Y."/>
            <person name="Grigoriev I.V."/>
            <person name="Nordborg M."/>
            <person name="Weigel D."/>
            <person name="Guo Y.-L."/>
        </authorList>
    </citation>
    <scope>NUCLEOTIDE SEQUENCE [LARGE SCALE GENOMIC DNA]</scope>
    <source>
        <strain evidence="3">cv. MN47</strain>
    </source>
</reference>
<dbReference type="HOGENOM" id="CLU_1590612_0_0_1"/>
<evidence type="ECO:0000313" key="2">
    <source>
        <dbReference type="EMBL" id="EFH41354.1"/>
    </source>
</evidence>
<evidence type="ECO:0000313" key="3">
    <source>
        <dbReference type="Proteomes" id="UP000008694"/>
    </source>
</evidence>
<sequence length="168" mass="17400">KKLRNHICSPCGSSRGRNKSTAEWVMRPLSLRASATSPETQPLPHSLAVLSSTLSSNLRRNASAQPSTVRFPTSALTLTAHRPCSSPMPHARNIQTPPLTQCNAATGPAAPPPAPSPTENTPDVTLTPTSSPGARSGVRGGSKTIPSAGGGLSTGNVDRVPLHLLMFA</sequence>
<dbReference type="EMBL" id="GL348720">
    <property type="protein sequence ID" value="EFH41354.1"/>
    <property type="molecule type" value="Genomic_DNA"/>
</dbReference>
<feature type="non-terminal residue" evidence="2">
    <location>
        <position position="168"/>
    </location>
</feature>
<feature type="compositionally biased region" description="Polar residues" evidence="1">
    <location>
        <begin position="123"/>
        <end position="133"/>
    </location>
</feature>
<dbReference type="STRING" id="81972.D7MNI1"/>
<dbReference type="OrthoDB" id="911994at2759"/>
<organism evidence="3">
    <name type="scientific">Arabidopsis lyrata subsp. lyrata</name>
    <name type="common">Lyre-leaved rock-cress</name>
    <dbReference type="NCBI Taxonomy" id="81972"/>
    <lineage>
        <taxon>Eukaryota</taxon>
        <taxon>Viridiplantae</taxon>
        <taxon>Streptophyta</taxon>
        <taxon>Embryophyta</taxon>
        <taxon>Tracheophyta</taxon>
        <taxon>Spermatophyta</taxon>
        <taxon>Magnoliopsida</taxon>
        <taxon>eudicotyledons</taxon>
        <taxon>Gunneridae</taxon>
        <taxon>Pentapetalae</taxon>
        <taxon>rosids</taxon>
        <taxon>malvids</taxon>
        <taxon>Brassicales</taxon>
        <taxon>Brassicaceae</taxon>
        <taxon>Camelineae</taxon>
        <taxon>Arabidopsis</taxon>
    </lineage>
</organism>
<gene>
    <name evidence="2" type="ORF">ARALYDRAFT_497035</name>
</gene>
<dbReference type="KEGG" id="aly:9301170"/>
<name>D7MNI1_ARALL</name>
<keyword evidence="3" id="KW-1185">Reference proteome</keyword>
<proteinExistence type="predicted"/>
<feature type="non-terminal residue" evidence="2">
    <location>
        <position position="1"/>
    </location>
</feature>
<evidence type="ECO:0000256" key="1">
    <source>
        <dbReference type="SAM" id="MobiDB-lite"/>
    </source>
</evidence>
<accession>D7MNI1</accession>
<protein>
    <submittedName>
        <fullName evidence="2">Uncharacterized protein</fullName>
    </submittedName>
</protein>
<feature type="compositionally biased region" description="Polar residues" evidence="1">
    <location>
        <begin position="93"/>
        <end position="103"/>
    </location>
</feature>